<dbReference type="AlphaFoldDB" id="A0A371GPQ8"/>
<protein>
    <submittedName>
        <fullName evidence="2">Uncharacterized protein</fullName>
    </submittedName>
</protein>
<keyword evidence="3" id="KW-1185">Reference proteome</keyword>
<proteinExistence type="predicted"/>
<comment type="caution">
    <text evidence="2">The sequence shown here is derived from an EMBL/GenBank/DDBJ whole genome shotgun (WGS) entry which is preliminary data.</text>
</comment>
<dbReference type="EMBL" id="QJKJ01004847">
    <property type="protein sequence ID" value="RDX92547.1"/>
    <property type="molecule type" value="Genomic_DNA"/>
</dbReference>
<dbReference type="Proteomes" id="UP000257109">
    <property type="component" value="Unassembled WGS sequence"/>
</dbReference>
<organism evidence="2 3">
    <name type="scientific">Mucuna pruriens</name>
    <name type="common">Velvet bean</name>
    <name type="synonym">Dolichos pruriens</name>
    <dbReference type="NCBI Taxonomy" id="157652"/>
    <lineage>
        <taxon>Eukaryota</taxon>
        <taxon>Viridiplantae</taxon>
        <taxon>Streptophyta</taxon>
        <taxon>Embryophyta</taxon>
        <taxon>Tracheophyta</taxon>
        <taxon>Spermatophyta</taxon>
        <taxon>Magnoliopsida</taxon>
        <taxon>eudicotyledons</taxon>
        <taxon>Gunneridae</taxon>
        <taxon>Pentapetalae</taxon>
        <taxon>rosids</taxon>
        <taxon>fabids</taxon>
        <taxon>Fabales</taxon>
        <taxon>Fabaceae</taxon>
        <taxon>Papilionoideae</taxon>
        <taxon>50 kb inversion clade</taxon>
        <taxon>NPAAA clade</taxon>
        <taxon>indigoferoid/millettioid clade</taxon>
        <taxon>Phaseoleae</taxon>
        <taxon>Mucuna</taxon>
    </lineage>
</organism>
<evidence type="ECO:0000313" key="2">
    <source>
        <dbReference type="EMBL" id="RDX92547.1"/>
    </source>
</evidence>
<feature type="compositionally biased region" description="Polar residues" evidence="1">
    <location>
        <begin position="129"/>
        <end position="139"/>
    </location>
</feature>
<feature type="region of interest" description="Disordered" evidence="1">
    <location>
        <begin position="87"/>
        <end position="148"/>
    </location>
</feature>
<feature type="non-terminal residue" evidence="2">
    <location>
        <position position="1"/>
    </location>
</feature>
<name>A0A371GPQ8_MUCPR</name>
<gene>
    <name evidence="2" type="ORF">CR513_25306</name>
</gene>
<feature type="compositionally biased region" description="Basic residues" evidence="1">
    <location>
        <begin position="92"/>
        <end position="104"/>
    </location>
</feature>
<evidence type="ECO:0000313" key="3">
    <source>
        <dbReference type="Proteomes" id="UP000257109"/>
    </source>
</evidence>
<sequence>MATMFIDTLPSPSYDKVVESVTSNFTDLVVVGERIELGIKRGKLAQANSNKLPPKKRKGKTNEVIIEPILPQGKRTTPSYLVEFHVGTGSSRHSKVSKARRKKTAQNAKFDPLDLHGTAPSIAEAETRGGTTPQASSCPVSKKLRPQR</sequence>
<dbReference type="OrthoDB" id="1750196at2759"/>
<evidence type="ECO:0000256" key="1">
    <source>
        <dbReference type="SAM" id="MobiDB-lite"/>
    </source>
</evidence>
<reference evidence="2" key="1">
    <citation type="submission" date="2018-05" db="EMBL/GenBank/DDBJ databases">
        <title>Draft genome of Mucuna pruriens seed.</title>
        <authorList>
            <person name="Nnadi N.E."/>
            <person name="Vos R."/>
            <person name="Hasami M.H."/>
            <person name="Devisetty U.K."/>
            <person name="Aguiy J.C."/>
        </authorList>
    </citation>
    <scope>NUCLEOTIDE SEQUENCE [LARGE SCALE GENOMIC DNA]</scope>
    <source>
        <strain evidence="2">JCA_2017</strain>
    </source>
</reference>
<accession>A0A371GPQ8</accession>